<keyword evidence="8 11" id="KW-0472">Membrane</keyword>
<dbReference type="SUPFAM" id="SSF54523">
    <property type="entry name" value="Pili subunits"/>
    <property type="match status" value="1"/>
</dbReference>
<dbReference type="Pfam" id="PF07963">
    <property type="entry name" value="N_methyl"/>
    <property type="match status" value="1"/>
</dbReference>
<dbReference type="OrthoDB" id="9133864at2"/>
<evidence type="ECO:0000256" key="7">
    <source>
        <dbReference type="ARBA" id="ARBA00022989"/>
    </source>
</evidence>
<keyword evidence="3" id="KW-1003">Cell membrane</keyword>
<evidence type="ECO:0000256" key="1">
    <source>
        <dbReference type="ARBA" id="ARBA00004377"/>
    </source>
</evidence>
<evidence type="ECO:0000313" key="14">
    <source>
        <dbReference type="Proteomes" id="UP000275663"/>
    </source>
</evidence>
<reference evidence="13 14" key="1">
    <citation type="journal article" date="2011" name="Int. J. Syst. Evol. Microbiol.">
        <title>Description of Undibacterium oligocarboniphilum sp. nov., isolated from purified water, and Undibacterium pigrum strain CCUG 49012 as the type strain of Undibacterium parvum sp. nov., and emended descriptions of the genus Undibacterium and the species Undibacterium pigrum.</title>
        <authorList>
            <person name="Eder W."/>
            <person name="Wanner G."/>
            <person name="Ludwig W."/>
            <person name="Busse H.J."/>
            <person name="Ziemke-Kageler F."/>
            <person name="Lang E."/>
        </authorList>
    </citation>
    <scope>NUCLEOTIDE SEQUENCE [LARGE SCALE GENOMIC DNA]</scope>
    <source>
        <strain evidence="13 14">DSM 23061</strain>
    </source>
</reference>
<dbReference type="InterPro" id="IPR022346">
    <property type="entry name" value="T2SS_GspH"/>
</dbReference>
<dbReference type="GO" id="GO:0015628">
    <property type="term" value="P:protein secretion by the type II secretion system"/>
    <property type="evidence" value="ECO:0007669"/>
    <property type="project" value="InterPro"/>
</dbReference>
<dbReference type="InterPro" id="IPR012902">
    <property type="entry name" value="N_methyl_site"/>
</dbReference>
<dbReference type="AlphaFoldDB" id="A0A3S9HFL0"/>
<evidence type="ECO:0000256" key="4">
    <source>
        <dbReference type="ARBA" id="ARBA00022481"/>
    </source>
</evidence>
<evidence type="ECO:0000256" key="8">
    <source>
        <dbReference type="ARBA" id="ARBA00023136"/>
    </source>
</evidence>
<evidence type="ECO:0000313" key="13">
    <source>
        <dbReference type="EMBL" id="AZP10795.1"/>
    </source>
</evidence>
<evidence type="ECO:0000256" key="11">
    <source>
        <dbReference type="SAM" id="Phobius"/>
    </source>
</evidence>
<dbReference type="GO" id="GO:0015627">
    <property type="term" value="C:type II protein secretion system complex"/>
    <property type="evidence" value="ECO:0007669"/>
    <property type="project" value="InterPro"/>
</dbReference>
<feature type="transmembrane region" description="Helical" evidence="11">
    <location>
        <begin position="41"/>
        <end position="62"/>
    </location>
</feature>
<keyword evidence="14" id="KW-1185">Reference proteome</keyword>
<evidence type="ECO:0000256" key="6">
    <source>
        <dbReference type="ARBA" id="ARBA00022692"/>
    </source>
</evidence>
<name>A0A3S9HFL0_9BURK</name>
<evidence type="ECO:0000256" key="10">
    <source>
        <dbReference type="ARBA" id="ARBA00030775"/>
    </source>
</evidence>
<dbReference type="PROSITE" id="PS00409">
    <property type="entry name" value="PROKAR_NTER_METHYL"/>
    <property type="match status" value="1"/>
</dbReference>
<evidence type="ECO:0000256" key="9">
    <source>
        <dbReference type="ARBA" id="ARBA00025772"/>
    </source>
</evidence>
<dbReference type="KEGG" id="upv:EJN92_01385"/>
<evidence type="ECO:0000256" key="2">
    <source>
        <dbReference type="ARBA" id="ARBA00021549"/>
    </source>
</evidence>
<evidence type="ECO:0000259" key="12">
    <source>
        <dbReference type="Pfam" id="PF12019"/>
    </source>
</evidence>
<dbReference type="NCBIfam" id="TIGR02532">
    <property type="entry name" value="IV_pilin_GFxxxE"/>
    <property type="match status" value="1"/>
</dbReference>
<dbReference type="InterPro" id="IPR045584">
    <property type="entry name" value="Pilin-like"/>
</dbReference>
<protein>
    <recommendedName>
        <fullName evidence="2">Type II secretion system protein H</fullName>
    </recommendedName>
    <alternativeName>
        <fullName evidence="10">General secretion pathway protein H</fullName>
    </alternativeName>
</protein>
<feature type="domain" description="General secretion pathway GspH" evidence="12">
    <location>
        <begin position="76"/>
        <end position="141"/>
    </location>
</feature>
<gene>
    <name evidence="13" type="primary">gspH</name>
    <name evidence="13" type="ORF">EJN92_01385</name>
</gene>
<comment type="subcellular location">
    <subcellularLocation>
        <location evidence="1">Cell inner membrane</location>
        <topology evidence="1">Single-pass membrane protein</topology>
    </subcellularLocation>
</comment>
<accession>A0A3S9HFL0</accession>
<keyword evidence="5" id="KW-0997">Cell inner membrane</keyword>
<dbReference type="Proteomes" id="UP000275663">
    <property type="component" value="Chromosome"/>
</dbReference>
<proteinExistence type="inferred from homology"/>
<dbReference type="Pfam" id="PF12019">
    <property type="entry name" value="GspH"/>
    <property type="match status" value="1"/>
</dbReference>
<evidence type="ECO:0000256" key="3">
    <source>
        <dbReference type="ARBA" id="ARBA00022475"/>
    </source>
</evidence>
<sequence length="186" mass="20602">MDSLVVPATTPILVRGICKYFASSVAAVTPSNTRFTRQRGFTLLELLVVLVIIGIMLGAVSFSTIQSSRQRLQTDAQRIALLLQLAREEAIVRNAPTAFEATENGYHFLVRTENRWDVISDLDMLREREFALTPVKLSISPAARSDGPLRIIFGREPVDKPFVLDLNVGDDHVVIKADGVGHFIVE</sequence>
<keyword evidence="7 11" id="KW-1133">Transmembrane helix</keyword>
<evidence type="ECO:0000256" key="5">
    <source>
        <dbReference type="ARBA" id="ARBA00022519"/>
    </source>
</evidence>
<comment type="similarity">
    <text evidence="9">Belongs to the GSP H family.</text>
</comment>
<dbReference type="GO" id="GO:0005886">
    <property type="term" value="C:plasma membrane"/>
    <property type="evidence" value="ECO:0007669"/>
    <property type="project" value="UniProtKB-SubCell"/>
</dbReference>
<keyword evidence="6 11" id="KW-0812">Transmembrane</keyword>
<dbReference type="Gene3D" id="3.55.40.10">
    <property type="entry name" value="minor pseudopilin epsh domain"/>
    <property type="match status" value="1"/>
</dbReference>
<organism evidence="13 14">
    <name type="scientific">Undibacterium parvum</name>
    <dbReference type="NCBI Taxonomy" id="401471"/>
    <lineage>
        <taxon>Bacteria</taxon>
        <taxon>Pseudomonadati</taxon>
        <taxon>Pseudomonadota</taxon>
        <taxon>Betaproteobacteria</taxon>
        <taxon>Burkholderiales</taxon>
        <taxon>Oxalobacteraceae</taxon>
        <taxon>Undibacterium</taxon>
    </lineage>
</organism>
<keyword evidence="4" id="KW-0488">Methylation</keyword>
<dbReference type="EMBL" id="CP034464">
    <property type="protein sequence ID" value="AZP10795.1"/>
    <property type="molecule type" value="Genomic_DNA"/>
</dbReference>